<feature type="compositionally biased region" description="Basic residues" evidence="1">
    <location>
        <begin position="41"/>
        <end position="51"/>
    </location>
</feature>
<feature type="compositionally biased region" description="Polar residues" evidence="1">
    <location>
        <begin position="1"/>
        <end position="11"/>
    </location>
</feature>
<feature type="compositionally biased region" description="Acidic residues" evidence="1">
    <location>
        <begin position="345"/>
        <end position="355"/>
    </location>
</feature>
<feature type="region of interest" description="Disordered" evidence="1">
    <location>
        <begin position="1"/>
        <end position="88"/>
    </location>
</feature>
<dbReference type="EMBL" id="JBAHYK010000044">
    <property type="protein sequence ID" value="KAL0579899.1"/>
    <property type="molecule type" value="Genomic_DNA"/>
</dbReference>
<feature type="compositionally biased region" description="Acidic residues" evidence="1">
    <location>
        <begin position="55"/>
        <end position="67"/>
    </location>
</feature>
<feature type="region of interest" description="Disordered" evidence="1">
    <location>
        <begin position="316"/>
        <end position="383"/>
    </location>
</feature>
<comment type="caution">
    <text evidence="2">The sequence shown here is derived from an EMBL/GenBank/DDBJ whole genome shotgun (WGS) entry which is preliminary data.</text>
</comment>
<gene>
    <name evidence="2" type="ORF">V5O48_002070</name>
</gene>
<organism evidence="2 3">
    <name type="scientific">Marasmius crinis-equi</name>
    <dbReference type="NCBI Taxonomy" id="585013"/>
    <lineage>
        <taxon>Eukaryota</taxon>
        <taxon>Fungi</taxon>
        <taxon>Dikarya</taxon>
        <taxon>Basidiomycota</taxon>
        <taxon>Agaricomycotina</taxon>
        <taxon>Agaricomycetes</taxon>
        <taxon>Agaricomycetidae</taxon>
        <taxon>Agaricales</taxon>
        <taxon>Marasmiineae</taxon>
        <taxon>Marasmiaceae</taxon>
        <taxon>Marasmius</taxon>
    </lineage>
</organism>
<feature type="compositionally biased region" description="Acidic residues" evidence="1">
    <location>
        <begin position="199"/>
        <end position="241"/>
    </location>
</feature>
<feature type="region of interest" description="Disordered" evidence="1">
    <location>
        <begin position="176"/>
        <end position="248"/>
    </location>
</feature>
<name>A0ABR3FWJ5_9AGAR</name>
<evidence type="ECO:0000256" key="1">
    <source>
        <dbReference type="SAM" id="MobiDB-lite"/>
    </source>
</evidence>
<proteinExistence type="predicted"/>
<evidence type="ECO:0000313" key="3">
    <source>
        <dbReference type="Proteomes" id="UP001465976"/>
    </source>
</evidence>
<protein>
    <submittedName>
        <fullName evidence="2">Uncharacterized protein</fullName>
    </submittedName>
</protein>
<evidence type="ECO:0000313" key="2">
    <source>
        <dbReference type="EMBL" id="KAL0579899.1"/>
    </source>
</evidence>
<sequence>MPDPRQNSVYDLTSLRLHPDGTRNSRGGWIANDAGGTGRVTRYRTLKRKGKERADDTDAGGEVEAGEGETATARERDDEEYQPSEEEGKVLKDYRAIKRRKFEHDFDFISPSPVHQYASTSSDMNGIDDSSLSLPSSDLLKCIHFMACQYYHERGQLLNASKEFRKQRKLRRLAKLRQASNTASQQEEEVDGHPSDSDQEREDSDPESDEDGDYPANESDEDDEEDQEEEKEEDEDEEDEGNDKKKRRKVDRNPVIDMYRTMNGSALMALGASLFITHYFHVPTQITALSGMLVQEHIAEVLRPRIPDDWEDGVQEFESDNEADTDGEDEESSATKEPEALLSSAEDEGFVEEALQDSREGSPAGHSVTRKEGFDQSSSSDES</sequence>
<dbReference type="Proteomes" id="UP001465976">
    <property type="component" value="Unassembled WGS sequence"/>
</dbReference>
<reference evidence="2 3" key="1">
    <citation type="submission" date="2024-02" db="EMBL/GenBank/DDBJ databases">
        <title>A draft genome for the cacao thread blight pathogen Marasmius crinis-equi.</title>
        <authorList>
            <person name="Cohen S.P."/>
            <person name="Baruah I.K."/>
            <person name="Amoako-Attah I."/>
            <person name="Bukari Y."/>
            <person name="Meinhardt L.W."/>
            <person name="Bailey B.A."/>
        </authorList>
    </citation>
    <scope>NUCLEOTIDE SEQUENCE [LARGE SCALE GENOMIC DNA]</scope>
    <source>
        <strain evidence="2 3">GH-76</strain>
    </source>
</reference>
<feature type="compositionally biased region" description="Acidic residues" evidence="1">
    <location>
        <begin position="316"/>
        <end position="332"/>
    </location>
</feature>
<keyword evidence="3" id="KW-1185">Reference proteome</keyword>
<accession>A0ABR3FWJ5</accession>